<name>A0A6J6IRV9_9ZZZZ</name>
<dbReference type="InterPro" id="IPR001179">
    <property type="entry name" value="PPIase_FKBP_dom"/>
</dbReference>
<accession>A0A6J6IRV9</accession>
<dbReference type="EMBL" id="CAEZVN010000015">
    <property type="protein sequence ID" value="CAB4627164.1"/>
    <property type="molecule type" value="Genomic_DNA"/>
</dbReference>
<evidence type="ECO:0000256" key="3">
    <source>
        <dbReference type="ARBA" id="ARBA00023235"/>
    </source>
</evidence>
<evidence type="ECO:0000313" key="5">
    <source>
        <dbReference type="EMBL" id="CAB4627164.1"/>
    </source>
</evidence>
<dbReference type="InterPro" id="IPR050689">
    <property type="entry name" value="FKBP-type_PPIase"/>
</dbReference>
<dbReference type="PANTHER" id="PTHR10516:SF443">
    <property type="entry name" value="FK506-BINDING PROTEIN 59-RELATED"/>
    <property type="match status" value="1"/>
</dbReference>
<reference evidence="5" key="1">
    <citation type="submission" date="2020-05" db="EMBL/GenBank/DDBJ databases">
        <authorList>
            <person name="Chiriac C."/>
            <person name="Salcher M."/>
            <person name="Ghai R."/>
            <person name="Kavagutti S V."/>
        </authorList>
    </citation>
    <scope>NUCLEOTIDE SEQUENCE</scope>
</reference>
<evidence type="ECO:0000256" key="1">
    <source>
        <dbReference type="ARBA" id="ARBA00013194"/>
    </source>
</evidence>
<protein>
    <recommendedName>
        <fullName evidence="1">peptidylprolyl isomerase</fullName>
        <ecNumber evidence="1">5.2.1.8</ecNumber>
    </recommendedName>
</protein>
<dbReference type="AlphaFoldDB" id="A0A6J6IRV9"/>
<keyword evidence="3" id="KW-0413">Isomerase</keyword>
<gene>
    <name evidence="5" type="ORF">UFOPK2001_00294</name>
</gene>
<dbReference type="PROSITE" id="PS50059">
    <property type="entry name" value="FKBP_PPIASE"/>
    <property type="match status" value="2"/>
</dbReference>
<proteinExistence type="predicted"/>
<feature type="domain" description="PPIase FKBP-type" evidence="4">
    <location>
        <begin position="235"/>
        <end position="323"/>
    </location>
</feature>
<dbReference type="Pfam" id="PF00254">
    <property type="entry name" value="FKBP_C"/>
    <property type="match status" value="1"/>
</dbReference>
<organism evidence="5">
    <name type="scientific">freshwater metagenome</name>
    <dbReference type="NCBI Taxonomy" id="449393"/>
    <lineage>
        <taxon>unclassified sequences</taxon>
        <taxon>metagenomes</taxon>
        <taxon>ecological metagenomes</taxon>
    </lineage>
</organism>
<dbReference type="InterPro" id="IPR046357">
    <property type="entry name" value="PPIase_dom_sf"/>
</dbReference>
<keyword evidence="2" id="KW-0697">Rotamase</keyword>
<dbReference type="PANTHER" id="PTHR10516">
    <property type="entry name" value="PEPTIDYL-PROLYL CIS-TRANS ISOMERASE"/>
    <property type="match status" value="1"/>
</dbReference>
<sequence length="323" mass="33351">MRKLLALAATVATIAALSGCAAQNPADASMQGASQICKAGTEHASVDQIQVSKDQTQVPQVDFATPMTAETVETKVVVEGDGPKIYGNQLVDLEYLGVNGGTGKTFQASKFDGTNFASQFLTSGQNPDFCGALAGVREGSRVAILFPAALAHAGQGIPDLGVSATDSIVFVFDVLKVFLPKALGEEKALPAGFPGVSVVRAANGTPGITIPKTAAPKNLEIATIIEGRGEAVKLGQTVTLHYSGFVWDGKTQFDSSWEKGQPAQFQLTEGSLIKGFLKAVEGQKIGSQVVAVIPPADGYGDTEQGSIPAGSTLVFVIDILGAN</sequence>
<evidence type="ECO:0000256" key="2">
    <source>
        <dbReference type="ARBA" id="ARBA00023110"/>
    </source>
</evidence>
<dbReference type="EC" id="5.2.1.8" evidence="1"/>
<dbReference type="GO" id="GO:0003755">
    <property type="term" value="F:peptidyl-prolyl cis-trans isomerase activity"/>
    <property type="evidence" value="ECO:0007669"/>
    <property type="project" value="UniProtKB-KW"/>
</dbReference>
<dbReference type="SUPFAM" id="SSF54534">
    <property type="entry name" value="FKBP-like"/>
    <property type="match status" value="2"/>
</dbReference>
<evidence type="ECO:0000259" key="4">
    <source>
        <dbReference type="PROSITE" id="PS50059"/>
    </source>
</evidence>
<dbReference type="Gene3D" id="3.10.50.40">
    <property type="match status" value="2"/>
</dbReference>
<dbReference type="PROSITE" id="PS51257">
    <property type="entry name" value="PROKAR_LIPOPROTEIN"/>
    <property type="match status" value="1"/>
</dbReference>
<feature type="domain" description="PPIase FKBP-type" evidence="4">
    <location>
        <begin position="88"/>
        <end position="178"/>
    </location>
</feature>